<sequence>MLSIPKRPIREIVISEPDLQVALSHLQGLPFSKTKGMPDQWGREWVLQCLREALEQLPKGAIGERSCVPFGPSLWALVVPFGIDLAGADHQDGRLQVWVLTRPVGTDPLTITSV</sequence>
<comment type="caution">
    <text evidence="1">The sequence shown here is derived from an EMBL/GenBank/DDBJ whole genome shotgun (WGS) entry which is preliminary data.</text>
</comment>
<dbReference type="AlphaFoldDB" id="A0A0F9V8U5"/>
<name>A0A0F9V8U5_9ZZZZ</name>
<dbReference type="EMBL" id="LAZR01000066">
    <property type="protein sequence ID" value="KKN96157.1"/>
    <property type="molecule type" value="Genomic_DNA"/>
</dbReference>
<evidence type="ECO:0000313" key="1">
    <source>
        <dbReference type="EMBL" id="KKN96157.1"/>
    </source>
</evidence>
<protein>
    <submittedName>
        <fullName evidence="1">Uncharacterized protein</fullName>
    </submittedName>
</protein>
<proteinExistence type="predicted"/>
<organism evidence="1">
    <name type="scientific">marine sediment metagenome</name>
    <dbReference type="NCBI Taxonomy" id="412755"/>
    <lineage>
        <taxon>unclassified sequences</taxon>
        <taxon>metagenomes</taxon>
        <taxon>ecological metagenomes</taxon>
    </lineage>
</organism>
<reference evidence="1" key="1">
    <citation type="journal article" date="2015" name="Nature">
        <title>Complex archaea that bridge the gap between prokaryotes and eukaryotes.</title>
        <authorList>
            <person name="Spang A."/>
            <person name="Saw J.H."/>
            <person name="Jorgensen S.L."/>
            <person name="Zaremba-Niedzwiedzka K."/>
            <person name="Martijn J."/>
            <person name="Lind A.E."/>
            <person name="van Eijk R."/>
            <person name="Schleper C."/>
            <person name="Guy L."/>
            <person name="Ettema T.J."/>
        </authorList>
    </citation>
    <scope>NUCLEOTIDE SEQUENCE</scope>
</reference>
<accession>A0A0F9V8U5</accession>
<gene>
    <name evidence="1" type="ORF">LCGC14_0170870</name>
</gene>